<dbReference type="SUPFAM" id="SSF110710">
    <property type="entry name" value="TTHA0583/YokD-like"/>
    <property type="match status" value="1"/>
</dbReference>
<accession>A0A2P6MHL6</accession>
<dbReference type="NCBIfam" id="TIGR01440">
    <property type="entry name" value="TIGR01440 family protein"/>
    <property type="match status" value="1"/>
</dbReference>
<dbReference type="Proteomes" id="UP000243650">
    <property type="component" value="Unassembled WGS sequence"/>
</dbReference>
<comment type="similarity">
    <text evidence="1">Belongs to the UPF0340 family.</text>
</comment>
<dbReference type="OrthoDB" id="9803187at2"/>
<evidence type="ECO:0000256" key="1">
    <source>
        <dbReference type="HAMAP-Rule" id="MF_00800"/>
    </source>
</evidence>
<protein>
    <recommendedName>
        <fullName evidence="1">UPF0340 protein C6I21_07620</fullName>
    </recommendedName>
</protein>
<dbReference type="EMBL" id="PVNS01000006">
    <property type="protein sequence ID" value="PRO65758.1"/>
    <property type="molecule type" value="Genomic_DNA"/>
</dbReference>
<proteinExistence type="inferred from homology"/>
<dbReference type="InterPro" id="IPR006340">
    <property type="entry name" value="DUF436"/>
</dbReference>
<dbReference type="InterPro" id="IPR028345">
    <property type="entry name" value="Antibiotic_NAT-like"/>
</dbReference>
<comment type="caution">
    <text evidence="2">The sequence shown here is derived from an EMBL/GenBank/DDBJ whole genome shotgun (WGS) entry which is preliminary data.</text>
</comment>
<dbReference type="AlphaFoldDB" id="A0A2P6MHL6"/>
<dbReference type="Gene3D" id="3.40.50.10360">
    <property type="entry name" value="Hypothetical protein TT1679"/>
    <property type="match status" value="1"/>
</dbReference>
<dbReference type="Pfam" id="PF04260">
    <property type="entry name" value="DUF436"/>
    <property type="match status" value="1"/>
</dbReference>
<sequence>MSREWKDQLMQGLRELQEQAGLKPGQMLVIGTSTSEIRGARIGKAGTVDTAEILWEAFDAFQKETGVHLAFQCCEHLNRSVLVERSTQETYHLEEVSAVPVPEAGGSMAAYAHRQMKDPVLVDEVSAHAGIDIGDTFIGMHLRRVAVPVRTSVTEIGSAHVTYARTRPKLVGGARAKYE</sequence>
<reference evidence="2 3" key="1">
    <citation type="submission" date="2018-03" db="EMBL/GenBank/DDBJ databases">
        <title>Bacillus urumqiensis sp. nov., a moderately haloalkaliphilic bacterium isolated from a salt lake.</title>
        <authorList>
            <person name="Zhao B."/>
            <person name="Liao Z."/>
        </authorList>
    </citation>
    <scope>NUCLEOTIDE SEQUENCE [LARGE SCALE GENOMIC DNA]</scope>
    <source>
        <strain evidence="2 3">BZ-SZ-XJ18</strain>
    </source>
</reference>
<dbReference type="HAMAP" id="MF_00800">
    <property type="entry name" value="UPF0340"/>
    <property type="match status" value="1"/>
</dbReference>
<evidence type="ECO:0000313" key="3">
    <source>
        <dbReference type="Proteomes" id="UP000243650"/>
    </source>
</evidence>
<dbReference type="PIRSF" id="PIRSF007510">
    <property type="entry name" value="UCP007510"/>
    <property type="match status" value="1"/>
</dbReference>
<evidence type="ECO:0000313" key="2">
    <source>
        <dbReference type="EMBL" id="PRO65758.1"/>
    </source>
</evidence>
<dbReference type="RefSeq" id="WP_105958854.1">
    <property type="nucleotide sequence ID" value="NZ_PVNS01000006.1"/>
</dbReference>
<organism evidence="2 3">
    <name type="scientific">Alkalicoccus urumqiensis</name>
    <name type="common">Bacillus urumqiensis</name>
    <dbReference type="NCBI Taxonomy" id="1548213"/>
    <lineage>
        <taxon>Bacteria</taxon>
        <taxon>Bacillati</taxon>
        <taxon>Bacillota</taxon>
        <taxon>Bacilli</taxon>
        <taxon>Bacillales</taxon>
        <taxon>Bacillaceae</taxon>
        <taxon>Alkalicoccus</taxon>
    </lineage>
</organism>
<name>A0A2P6MHL6_ALKUR</name>
<gene>
    <name evidence="2" type="ORF">C6I21_07620</name>
</gene>
<keyword evidence="3" id="KW-1185">Reference proteome</keyword>